<reference evidence="1" key="1">
    <citation type="journal article" date="2015" name="Nature">
        <title>Complex archaea that bridge the gap between prokaryotes and eukaryotes.</title>
        <authorList>
            <person name="Spang A."/>
            <person name="Saw J.H."/>
            <person name="Jorgensen S.L."/>
            <person name="Zaremba-Niedzwiedzka K."/>
            <person name="Martijn J."/>
            <person name="Lind A.E."/>
            <person name="van Eijk R."/>
            <person name="Schleper C."/>
            <person name="Guy L."/>
            <person name="Ettema T.J."/>
        </authorList>
    </citation>
    <scope>NUCLEOTIDE SEQUENCE</scope>
</reference>
<comment type="caution">
    <text evidence="1">The sequence shown here is derived from an EMBL/GenBank/DDBJ whole genome shotgun (WGS) entry which is preliminary data.</text>
</comment>
<dbReference type="AlphaFoldDB" id="A0A0F9LF25"/>
<dbReference type="EMBL" id="LAZR01006438">
    <property type="protein sequence ID" value="KKM92118.1"/>
    <property type="molecule type" value="Genomic_DNA"/>
</dbReference>
<sequence>MGEKQANIVSNAPYEQLDEISDEELKIED</sequence>
<gene>
    <name evidence="1" type="ORF">LCGC14_1221650</name>
</gene>
<name>A0A0F9LF25_9ZZZZ</name>
<proteinExistence type="predicted"/>
<protein>
    <submittedName>
        <fullName evidence="1">Uncharacterized protein</fullName>
    </submittedName>
</protein>
<accession>A0A0F9LF25</accession>
<organism evidence="1">
    <name type="scientific">marine sediment metagenome</name>
    <dbReference type="NCBI Taxonomy" id="412755"/>
    <lineage>
        <taxon>unclassified sequences</taxon>
        <taxon>metagenomes</taxon>
        <taxon>ecological metagenomes</taxon>
    </lineage>
</organism>
<evidence type="ECO:0000313" key="1">
    <source>
        <dbReference type="EMBL" id="KKM92118.1"/>
    </source>
</evidence>